<evidence type="ECO:0000313" key="2">
    <source>
        <dbReference type="EMBL" id="EJU00350.1"/>
    </source>
</evidence>
<dbReference type="GeneID" id="63688242"/>
<dbReference type="Proteomes" id="UP000030653">
    <property type="component" value="Unassembled WGS sequence"/>
</dbReference>
<feature type="region of interest" description="Disordered" evidence="1">
    <location>
        <begin position="73"/>
        <end position="111"/>
    </location>
</feature>
<evidence type="ECO:0000313" key="3">
    <source>
        <dbReference type="Proteomes" id="UP000030653"/>
    </source>
</evidence>
<dbReference type="STRING" id="1858805.M5FX75"/>
<dbReference type="RefSeq" id="XP_040627247.1">
    <property type="nucleotide sequence ID" value="XM_040773180.1"/>
</dbReference>
<accession>M5FX75</accession>
<reference evidence="2 3" key="1">
    <citation type="journal article" date="2012" name="Science">
        <title>The Paleozoic origin of enzymatic lignin decomposition reconstructed from 31 fungal genomes.</title>
        <authorList>
            <person name="Floudas D."/>
            <person name="Binder M."/>
            <person name="Riley R."/>
            <person name="Barry K."/>
            <person name="Blanchette R.A."/>
            <person name="Henrissat B."/>
            <person name="Martinez A.T."/>
            <person name="Otillar R."/>
            <person name="Spatafora J.W."/>
            <person name="Yadav J.S."/>
            <person name="Aerts A."/>
            <person name="Benoit I."/>
            <person name="Boyd A."/>
            <person name="Carlson A."/>
            <person name="Copeland A."/>
            <person name="Coutinho P.M."/>
            <person name="de Vries R.P."/>
            <person name="Ferreira P."/>
            <person name="Findley K."/>
            <person name="Foster B."/>
            <person name="Gaskell J."/>
            <person name="Glotzer D."/>
            <person name="Gorecki P."/>
            <person name="Heitman J."/>
            <person name="Hesse C."/>
            <person name="Hori C."/>
            <person name="Igarashi K."/>
            <person name="Jurgens J.A."/>
            <person name="Kallen N."/>
            <person name="Kersten P."/>
            <person name="Kohler A."/>
            <person name="Kuees U."/>
            <person name="Kumar T.K.A."/>
            <person name="Kuo A."/>
            <person name="LaButti K."/>
            <person name="Larrondo L.F."/>
            <person name="Lindquist E."/>
            <person name="Ling A."/>
            <person name="Lombard V."/>
            <person name="Lucas S."/>
            <person name="Lundell T."/>
            <person name="Martin R."/>
            <person name="McLaughlin D.J."/>
            <person name="Morgenstern I."/>
            <person name="Morin E."/>
            <person name="Murat C."/>
            <person name="Nagy L.G."/>
            <person name="Nolan M."/>
            <person name="Ohm R.A."/>
            <person name="Patyshakuliyeva A."/>
            <person name="Rokas A."/>
            <person name="Ruiz-Duenas F.J."/>
            <person name="Sabat G."/>
            <person name="Salamov A."/>
            <person name="Samejima M."/>
            <person name="Schmutz J."/>
            <person name="Slot J.C."/>
            <person name="St John F."/>
            <person name="Stenlid J."/>
            <person name="Sun H."/>
            <person name="Sun S."/>
            <person name="Syed K."/>
            <person name="Tsang A."/>
            <person name="Wiebenga A."/>
            <person name="Young D."/>
            <person name="Pisabarro A."/>
            <person name="Eastwood D.C."/>
            <person name="Martin F."/>
            <person name="Cullen D."/>
            <person name="Grigoriev I.V."/>
            <person name="Hibbett D.S."/>
        </authorList>
    </citation>
    <scope>NUCLEOTIDE SEQUENCE [LARGE SCALE GENOMIC DNA]</scope>
    <source>
        <strain evidence="2 3">DJM-731 SS1</strain>
    </source>
</reference>
<gene>
    <name evidence="2" type="ORF">DACRYDRAFT_23263</name>
</gene>
<dbReference type="EMBL" id="JH795867">
    <property type="protein sequence ID" value="EJU00350.1"/>
    <property type="molecule type" value="Genomic_DNA"/>
</dbReference>
<dbReference type="OrthoDB" id="432970at2759"/>
<proteinExistence type="predicted"/>
<keyword evidence="3" id="KW-1185">Reference proteome</keyword>
<dbReference type="AlphaFoldDB" id="M5FX75"/>
<sequence>MPAGRFRKIQVPGARHQKRITLVEDISRGWNGSSPLVISCWVPALALAQDTFRTRVGLGLGLVSTPFRPRVRPQPGHIHCGSAGRGLGARGLRRPNRPNKLEQLRRRPPQALGSPSIVPFSVTIDEGQCNVTSLTVRYKMDDGPEQQAIASGAKVQVTQLSPCTMEVTFAEWHKPFVYPFPVDGRKAKTRIARKSGYIEVEVPVSDSLQEPRSVPPGSYAMNSFPLLLCLPLKVPIPCNIHRLTLERLPVLGFLRQTTLIGCKLISLSPFPIANVPF</sequence>
<dbReference type="HOGENOM" id="CLU_1004804_0_0_1"/>
<organism evidence="2 3">
    <name type="scientific">Dacryopinax primogenitus (strain DJM 731)</name>
    <name type="common">Brown rot fungus</name>
    <dbReference type="NCBI Taxonomy" id="1858805"/>
    <lineage>
        <taxon>Eukaryota</taxon>
        <taxon>Fungi</taxon>
        <taxon>Dikarya</taxon>
        <taxon>Basidiomycota</taxon>
        <taxon>Agaricomycotina</taxon>
        <taxon>Dacrymycetes</taxon>
        <taxon>Dacrymycetales</taxon>
        <taxon>Dacrymycetaceae</taxon>
        <taxon>Dacryopinax</taxon>
    </lineage>
</organism>
<protein>
    <submittedName>
        <fullName evidence="2">Uncharacterized protein</fullName>
    </submittedName>
</protein>
<evidence type="ECO:0000256" key="1">
    <source>
        <dbReference type="SAM" id="MobiDB-lite"/>
    </source>
</evidence>
<name>M5FX75_DACPD</name>